<evidence type="ECO:0000313" key="2">
    <source>
        <dbReference type="EMBL" id="JAD28712.1"/>
    </source>
</evidence>
<accession>A0A0A8Z1H3</accession>
<reference evidence="2" key="1">
    <citation type="submission" date="2014-09" db="EMBL/GenBank/DDBJ databases">
        <authorList>
            <person name="Magalhaes I.L.F."/>
            <person name="Oliveira U."/>
            <person name="Santos F.R."/>
            <person name="Vidigal T.H.D.A."/>
            <person name="Brescovit A.D."/>
            <person name="Santos A.J."/>
        </authorList>
    </citation>
    <scope>NUCLEOTIDE SEQUENCE</scope>
    <source>
        <tissue evidence="2">Shoot tissue taken approximately 20 cm above the soil surface</tissue>
    </source>
</reference>
<feature type="region of interest" description="Disordered" evidence="1">
    <location>
        <begin position="27"/>
        <end position="56"/>
    </location>
</feature>
<proteinExistence type="predicted"/>
<organism evidence="2">
    <name type="scientific">Arundo donax</name>
    <name type="common">Giant reed</name>
    <name type="synonym">Donax arundinaceus</name>
    <dbReference type="NCBI Taxonomy" id="35708"/>
    <lineage>
        <taxon>Eukaryota</taxon>
        <taxon>Viridiplantae</taxon>
        <taxon>Streptophyta</taxon>
        <taxon>Embryophyta</taxon>
        <taxon>Tracheophyta</taxon>
        <taxon>Spermatophyta</taxon>
        <taxon>Magnoliopsida</taxon>
        <taxon>Liliopsida</taxon>
        <taxon>Poales</taxon>
        <taxon>Poaceae</taxon>
        <taxon>PACMAD clade</taxon>
        <taxon>Arundinoideae</taxon>
        <taxon>Arundineae</taxon>
        <taxon>Arundo</taxon>
    </lineage>
</organism>
<protein>
    <submittedName>
        <fullName evidence="2">Uncharacterized protein</fullName>
    </submittedName>
</protein>
<sequence length="56" mass="6614">MHHDEHHIYDVEQLIAHYASTDQFKRTQRKLHARVRNTPTTPTSSGYISDRPKTKL</sequence>
<feature type="compositionally biased region" description="Polar residues" evidence="1">
    <location>
        <begin position="37"/>
        <end position="47"/>
    </location>
</feature>
<name>A0A0A8Z1H3_ARUDO</name>
<dbReference type="EMBL" id="GBRH01269183">
    <property type="protein sequence ID" value="JAD28712.1"/>
    <property type="molecule type" value="Transcribed_RNA"/>
</dbReference>
<reference evidence="2" key="2">
    <citation type="journal article" date="2015" name="Data Brief">
        <title>Shoot transcriptome of the giant reed, Arundo donax.</title>
        <authorList>
            <person name="Barrero R.A."/>
            <person name="Guerrero F.D."/>
            <person name="Moolhuijzen P."/>
            <person name="Goolsby J.A."/>
            <person name="Tidwell J."/>
            <person name="Bellgard S.E."/>
            <person name="Bellgard M.I."/>
        </authorList>
    </citation>
    <scope>NUCLEOTIDE SEQUENCE</scope>
    <source>
        <tissue evidence="2">Shoot tissue taken approximately 20 cm above the soil surface</tissue>
    </source>
</reference>
<dbReference type="AlphaFoldDB" id="A0A0A8Z1H3"/>
<evidence type="ECO:0000256" key="1">
    <source>
        <dbReference type="SAM" id="MobiDB-lite"/>
    </source>
</evidence>